<reference evidence="4" key="1">
    <citation type="journal article" date="2019" name="Environ. Microbiol.">
        <title>Fungal ecological strategies reflected in gene transcription - a case study of two litter decomposers.</title>
        <authorList>
            <person name="Barbi F."/>
            <person name="Kohler A."/>
            <person name="Barry K."/>
            <person name="Baskaran P."/>
            <person name="Daum C."/>
            <person name="Fauchery L."/>
            <person name="Ihrmark K."/>
            <person name="Kuo A."/>
            <person name="LaButti K."/>
            <person name="Lipzen A."/>
            <person name="Morin E."/>
            <person name="Grigoriev I.V."/>
            <person name="Henrissat B."/>
            <person name="Lindahl B."/>
            <person name="Martin F."/>
        </authorList>
    </citation>
    <scope>NUCLEOTIDE SEQUENCE</scope>
    <source>
        <strain evidence="4">JB14</strain>
    </source>
</reference>
<keyword evidence="5" id="KW-1185">Reference proteome</keyword>
<accession>A0A6A4H3Z6</accession>
<dbReference type="InterPro" id="IPR052210">
    <property type="entry name" value="LysM1-like"/>
</dbReference>
<feature type="non-terminal residue" evidence="4">
    <location>
        <position position="1"/>
    </location>
</feature>
<dbReference type="SMART" id="SM00257">
    <property type="entry name" value="LysM"/>
    <property type="match status" value="3"/>
</dbReference>
<dbReference type="InterPro" id="IPR036779">
    <property type="entry name" value="LysM_dom_sf"/>
</dbReference>
<evidence type="ECO:0000313" key="4">
    <source>
        <dbReference type="EMBL" id="KAE9392408.1"/>
    </source>
</evidence>
<dbReference type="SUPFAM" id="SSF54106">
    <property type="entry name" value="LysM domain"/>
    <property type="match status" value="3"/>
</dbReference>
<evidence type="ECO:0000259" key="3">
    <source>
        <dbReference type="PROSITE" id="PS51782"/>
    </source>
</evidence>
<dbReference type="InterPro" id="IPR018392">
    <property type="entry name" value="LysM"/>
</dbReference>
<feature type="domain" description="LysM" evidence="3">
    <location>
        <begin position="11"/>
        <end position="57"/>
    </location>
</feature>
<dbReference type="PROSITE" id="PS51782">
    <property type="entry name" value="LYSM"/>
    <property type="match status" value="3"/>
</dbReference>
<dbReference type="AlphaFoldDB" id="A0A6A4H3Z6"/>
<gene>
    <name evidence="4" type="ORF">BT96DRAFT_864219</name>
</gene>
<dbReference type="PANTHER" id="PTHR34997:SF1">
    <property type="entry name" value="PEPTIDOGLYCAN-BINDING LYSIN DOMAIN"/>
    <property type="match status" value="1"/>
</dbReference>
<dbReference type="Gene3D" id="3.10.350.10">
    <property type="entry name" value="LysM domain"/>
    <property type="match status" value="3"/>
</dbReference>
<dbReference type="EMBL" id="ML769596">
    <property type="protein sequence ID" value="KAE9392408.1"/>
    <property type="molecule type" value="Genomic_DNA"/>
</dbReference>
<keyword evidence="1" id="KW-0147">Chitin-binding</keyword>
<keyword evidence="2" id="KW-0843">Virulence</keyword>
<dbReference type="Pfam" id="PF01476">
    <property type="entry name" value="LysM"/>
    <property type="match status" value="3"/>
</dbReference>
<feature type="domain" description="LysM" evidence="3">
    <location>
        <begin position="118"/>
        <end position="164"/>
    </location>
</feature>
<proteinExistence type="predicted"/>
<organism evidence="4 5">
    <name type="scientific">Gymnopus androsaceus JB14</name>
    <dbReference type="NCBI Taxonomy" id="1447944"/>
    <lineage>
        <taxon>Eukaryota</taxon>
        <taxon>Fungi</taxon>
        <taxon>Dikarya</taxon>
        <taxon>Basidiomycota</taxon>
        <taxon>Agaricomycotina</taxon>
        <taxon>Agaricomycetes</taxon>
        <taxon>Agaricomycetidae</taxon>
        <taxon>Agaricales</taxon>
        <taxon>Marasmiineae</taxon>
        <taxon>Omphalotaceae</taxon>
        <taxon>Gymnopus</taxon>
    </lineage>
</organism>
<protein>
    <recommendedName>
        <fullName evidence="3">LysM domain-containing protein</fullName>
    </recommendedName>
</protein>
<dbReference type="CDD" id="cd00118">
    <property type="entry name" value="LysM"/>
    <property type="match status" value="3"/>
</dbReference>
<dbReference type="OrthoDB" id="5985073at2759"/>
<name>A0A6A4H3Z6_9AGAR</name>
<evidence type="ECO:0000256" key="2">
    <source>
        <dbReference type="ARBA" id="ARBA00023026"/>
    </source>
</evidence>
<dbReference type="GO" id="GO:0008061">
    <property type="term" value="F:chitin binding"/>
    <property type="evidence" value="ECO:0007669"/>
    <property type="project" value="UniProtKB-KW"/>
</dbReference>
<dbReference type="Proteomes" id="UP000799118">
    <property type="component" value="Unassembled WGS sequence"/>
</dbReference>
<evidence type="ECO:0000256" key="1">
    <source>
        <dbReference type="ARBA" id="ARBA00022669"/>
    </source>
</evidence>
<feature type="domain" description="LysM" evidence="3">
    <location>
        <begin position="66"/>
        <end position="114"/>
    </location>
</feature>
<evidence type="ECO:0000313" key="5">
    <source>
        <dbReference type="Proteomes" id="UP000799118"/>
    </source>
</evidence>
<sequence length="188" mass="19742">GTRVLALNCQANYTVVAGDNCVAIAAKFNVSDATLLADNSAVDANCDNLSVGEKLCIPFPPTGCSARHTVISGDNCVAIAAEFGTTFAALVAANSVRGFVFLVQLERVGEVLCIPCATQYTIRPGDVCDSIAVQFGVTAAELQAANAAVDPLCDNLGLERFCVFPARPRIEGRKVRQEACNSRISITQ</sequence>
<dbReference type="PANTHER" id="PTHR34997">
    <property type="entry name" value="AM15"/>
    <property type="match status" value="1"/>
</dbReference>